<reference evidence="1" key="1">
    <citation type="submission" date="2020-04" db="EMBL/GenBank/DDBJ databases">
        <authorList>
            <person name="Chiriac C."/>
            <person name="Salcher M."/>
            <person name="Ghai R."/>
            <person name="Kavagutti S V."/>
        </authorList>
    </citation>
    <scope>NUCLEOTIDE SEQUENCE</scope>
</reference>
<dbReference type="EMBL" id="LR796784">
    <property type="protein sequence ID" value="CAB4166360.1"/>
    <property type="molecule type" value="Genomic_DNA"/>
</dbReference>
<protein>
    <submittedName>
        <fullName evidence="1">Uncharacterized protein</fullName>
    </submittedName>
</protein>
<accession>A0A6J5P353</accession>
<name>A0A6J5P353_9CAUD</name>
<evidence type="ECO:0000313" key="1">
    <source>
        <dbReference type="EMBL" id="CAB4166360.1"/>
    </source>
</evidence>
<gene>
    <name evidence="1" type="ORF">UFOVP841_36</name>
</gene>
<sequence>MSDDFNKPEYLDNTDPERNLDYWRQDHGGMVTNHNGMADALLKNDKLYNAMKGDWKRTSLSGSQNIITTTGREDGKFYIKREQKNAEAVARRCKDYRAAAEAGHHDPLAPIGDDGKLTYKWMDLPNVVSIRISDQYFGGMPWSAIKHDRNLKAQFYKVVEREYNQYVCYPGGKLPIPVDVPYPTRAGEKRFFQGH</sequence>
<proteinExistence type="predicted"/>
<organism evidence="1">
    <name type="scientific">uncultured Caudovirales phage</name>
    <dbReference type="NCBI Taxonomy" id="2100421"/>
    <lineage>
        <taxon>Viruses</taxon>
        <taxon>Duplodnaviria</taxon>
        <taxon>Heunggongvirae</taxon>
        <taxon>Uroviricota</taxon>
        <taxon>Caudoviricetes</taxon>
        <taxon>Peduoviridae</taxon>
        <taxon>Maltschvirus</taxon>
        <taxon>Maltschvirus maltsch</taxon>
    </lineage>
</organism>